<dbReference type="CDD" id="cd04781">
    <property type="entry name" value="HTH_MerR-like_sg6"/>
    <property type="match status" value="1"/>
</dbReference>
<dbReference type="SMART" id="SM00422">
    <property type="entry name" value="HTH_MERR"/>
    <property type="match status" value="1"/>
</dbReference>
<dbReference type="Pfam" id="PF13411">
    <property type="entry name" value="MerR_1"/>
    <property type="match status" value="1"/>
</dbReference>
<dbReference type="RefSeq" id="WP_106890202.1">
    <property type="nucleotide sequence ID" value="NZ_CP027860.1"/>
</dbReference>
<evidence type="ECO:0000256" key="1">
    <source>
        <dbReference type="ARBA" id="ARBA00023125"/>
    </source>
</evidence>
<dbReference type="InterPro" id="IPR009061">
    <property type="entry name" value="DNA-bd_dom_put_sf"/>
</dbReference>
<gene>
    <name evidence="4" type="ORF">C7S18_03290</name>
</gene>
<dbReference type="InterPro" id="IPR000551">
    <property type="entry name" value="MerR-type_HTH_dom"/>
</dbReference>
<evidence type="ECO:0000313" key="5">
    <source>
        <dbReference type="Proteomes" id="UP000241074"/>
    </source>
</evidence>
<dbReference type="GO" id="GO:0003677">
    <property type="term" value="F:DNA binding"/>
    <property type="evidence" value="ECO:0007669"/>
    <property type="project" value="UniProtKB-KW"/>
</dbReference>
<keyword evidence="1" id="KW-0238">DNA-binding</keyword>
<keyword evidence="5" id="KW-1185">Reference proteome</keyword>
<name>A0A2P1PN44_9GAMM</name>
<dbReference type="PANTHER" id="PTHR30204">
    <property type="entry name" value="REDOX-CYCLING DRUG-SENSING TRANSCRIPTIONAL ACTIVATOR SOXR"/>
    <property type="match status" value="1"/>
</dbReference>
<dbReference type="PANTHER" id="PTHR30204:SF97">
    <property type="entry name" value="MERR FAMILY REGULATORY PROTEIN"/>
    <property type="match status" value="1"/>
</dbReference>
<dbReference type="Gene3D" id="1.10.1660.10">
    <property type="match status" value="1"/>
</dbReference>
<dbReference type="Proteomes" id="UP000241074">
    <property type="component" value="Chromosome"/>
</dbReference>
<dbReference type="InterPro" id="IPR047057">
    <property type="entry name" value="MerR_fam"/>
</dbReference>
<dbReference type="SUPFAM" id="SSF46955">
    <property type="entry name" value="Putative DNA-binding domain"/>
    <property type="match status" value="1"/>
</dbReference>
<dbReference type="KEGG" id="xba:C7S18_03290"/>
<dbReference type="AlphaFoldDB" id="A0A2P1PN44"/>
<dbReference type="OrthoDB" id="9802944at2"/>
<accession>A0A2P1PN44</accession>
<organism evidence="4 5">
    <name type="scientific">Ahniella affigens</name>
    <dbReference type="NCBI Taxonomy" id="2021234"/>
    <lineage>
        <taxon>Bacteria</taxon>
        <taxon>Pseudomonadati</taxon>
        <taxon>Pseudomonadota</taxon>
        <taxon>Gammaproteobacteria</taxon>
        <taxon>Lysobacterales</taxon>
        <taxon>Rhodanobacteraceae</taxon>
        <taxon>Ahniella</taxon>
    </lineage>
</organism>
<evidence type="ECO:0000256" key="2">
    <source>
        <dbReference type="SAM" id="MobiDB-lite"/>
    </source>
</evidence>
<feature type="region of interest" description="Disordered" evidence="2">
    <location>
        <begin position="125"/>
        <end position="153"/>
    </location>
</feature>
<evidence type="ECO:0000259" key="3">
    <source>
        <dbReference type="PROSITE" id="PS50937"/>
    </source>
</evidence>
<sequence length="153" mass="16935">MDIAEVARRSGVPASALRHYERKGLIRSVGRAGLRRVFPELVLERLELIALGQAAGFSLDEMAAMLGDTDTPHIDRDLLAAKALSLESTIKRLQALHDGLAHAAVCRAPHHLECPSFRRLMGWAGKHQRERQQKGRLTPGAPNGPRRNRRSPD</sequence>
<protein>
    <submittedName>
        <fullName evidence="4">MerR family transcriptional regulator</fullName>
    </submittedName>
</protein>
<reference evidence="4 5" key="2">
    <citation type="submission" date="2018-03" db="EMBL/GenBank/DDBJ databases">
        <authorList>
            <person name="Keele B.F."/>
        </authorList>
    </citation>
    <scope>NUCLEOTIDE SEQUENCE [LARGE SCALE GENOMIC DNA]</scope>
    <source>
        <strain evidence="4 5">D13</strain>
    </source>
</reference>
<dbReference type="GO" id="GO:0003700">
    <property type="term" value="F:DNA-binding transcription factor activity"/>
    <property type="evidence" value="ECO:0007669"/>
    <property type="project" value="InterPro"/>
</dbReference>
<dbReference type="PRINTS" id="PR00040">
    <property type="entry name" value="HTHMERR"/>
</dbReference>
<reference evidence="4 5" key="1">
    <citation type="submission" date="2018-03" db="EMBL/GenBank/DDBJ databases">
        <title>Ahniella affigens gen. nov., sp. nov., a gammaproteobacterium isolated from sandy soil near a stream.</title>
        <authorList>
            <person name="Ko Y."/>
            <person name="Kim J.-H."/>
        </authorList>
    </citation>
    <scope>NUCLEOTIDE SEQUENCE [LARGE SCALE GENOMIC DNA]</scope>
    <source>
        <strain evidence="4 5">D13</strain>
    </source>
</reference>
<evidence type="ECO:0000313" key="4">
    <source>
        <dbReference type="EMBL" id="AVP96273.1"/>
    </source>
</evidence>
<proteinExistence type="predicted"/>
<dbReference type="PROSITE" id="PS50937">
    <property type="entry name" value="HTH_MERR_2"/>
    <property type="match status" value="1"/>
</dbReference>
<feature type="domain" description="HTH merR-type" evidence="3">
    <location>
        <begin position="1"/>
        <end position="68"/>
    </location>
</feature>
<dbReference type="EMBL" id="CP027860">
    <property type="protein sequence ID" value="AVP96273.1"/>
    <property type="molecule type" value="Genomic_DNA"/>
</dbReference>